<dbReference type="Proteomes" id="UP000192534">
    <property type="component" value="Unassembled WGS sequence"/>
</dbReference>
<evidence type="ECO:0000313" key="2">
    <source>
        <dbReference type="Proteomes" id="UP000192534"/>
    </source>
</evidence>
<evidence type="ECO:0000313" key="1">
    <source>
        <dbReference type="EMBL" id="ORB57372.1"/>
    </source>
</evidence>
<keyword evidence="2" id="KW-1185">Reference proteome</keyword>
<gene>
    <name evidence="1" type="ORF">BST42_03060</name>
</gene>
<dbReference type="AlphaFoldDB" id="A0A1X0J5E2"/>
<name>A0A1X0J5E2_MYCRH</name>
<dbReference type="EMBL" id="MVIH01000001">
    <property type="protein sequence ID" value="ORB57372.1"/>
    <property type="molecule type" value="Genomic_DNA"/>
</dbReference>
<sequence length="67" mass="7035">MIVRVGRVGSGVAQIFSATIMLLAAAEVDAGILRKRVVSHAFTSKIGLSQCGEMQSGIAGDGFDQRR</sequence>
<organism evidence="1 2">
    <name type="scientific">Mycolicibacterium rhodesiae</name>
    <name type="common">Mycobacterium rhodesiae</name>
    <dbReference type="NCBI Taxonomy" id="36814"/>
    <lineage>
        <taxon>Bacteria</taxon>
        <taxon>Bacillati</taxon>
        <taxon>Actinomycetota</taxon>
        <taxon>Actinomycetes</taxon>
        <taxon>Mycobacteriales</taxon>
        <taxon>Mycobacteriaceae</taxon>
        <taxon>Mycolicibacterium</taxon>
    </lineage>
</organism>
<accession>A0A1X0J5E2</accession>
<reference evidence="1 2" key="1">
    <citation type="submission" date="2016-12" db="EMBL/GenBank/DDBJ databases">
        <title>The new phylogeny of genus Mycobacterium.</title>
        <authorList>
            <person name="Tortoli E."/>
            <person name="Trovato A."/>
            <person name="Cirillo D.M."/>
        </authorList>
    </citation>
    <scope>NUCLEOTIDE SEQUENCE [LARGE SCALE GENOMIC DNA]</scope>
    <source>
        <strain evidence="1 2">DSM 44223</strain>
    </source>
</reference>
<comment type="caution">
    <text evidence="1">The sequence shown here is derived from an EMBL/GenBank/DDBJ whole genome shotgun (WGS) entry which is preliminary data.</text>
</comment>
<proteinExistence type="predicted"/>
<protein>
    <submittedName>
        <fullName evidence="1">Uncharacterized protein</fullName>
    </submittedName>
</protein>